<gene>
    <name evidence="3" type="ORF">SNE40_002729</name>
</gene>
<sequence length="154" mass="17777">MESSYVLLAILSLLAYFKEGNSFVFCRKCYSSMGGCGETVDWIMYGWRYCGNSEFCVKVIDKSHGDTRIIRDCEENLMKSTRHRLQMPVLKRHGYCLDARLNNPYQPLKMTNSDIKYCFCNEYPGCNSAVKQDINILSLVLISSLALFFIQKFN</sequence>
<reference evidence="3 4" key="1">
    <citation type="submission" date="2024-01" db="EMBL/GenBank/DDBJ databases">
        <title>The genome of the rayed Mediterranean limpet Patella caerulea (Linnaeus, 1758).</title>
        <authorList>
            <person name="Anh-Thu Weber A."/>
            <person name="Halstead-Nussloch G."/>
        </authorList>
    </citation>
    <scope>NUCLEOTIDE SEQUENCE [LARGE SCALE GENOMIC DNA]</scope>
    <source>
        <strain evidence="3">AATW-2023a</strain>
        <tissue evidence="3">Whole specimen</tissue>
    </source>
</reference>
<proteinExistence type="predicted"/>
<evidence type="ECO:0000256" key="1">
    <source>
        <dbReference type="ARBA" id="ARBA00022729"/>
    </source>
</evidence>
<dbReference type="InterPro" id="IPR050975">
    <property type="entry name" value="Sleep_regulator"/>
</dbReference>
<dbReference type="Proteomes" id="UP001347796">
    <property type="component" value="Unassembled WGS sequence"/>
</dbReference>
<dbReference type="EMBL" id="JAZGQO010000002">
    <property type="protein sequence ID" value="KAK6190974.1"/>
    <property type="molecule type" value="Genomic_DNA"/>
</dbReference>
<evidence type="ECO:0000313" key="4">
    <source>
        <dbReference type="Proteomes" id="UP001347796"/>
    </source>
</evidence>
<organism evidence="3 4">
    <name type="scientific">Patella caerulea</name>
    <name type="common">Rayed Mediterranean limpet</name>
    <dbReference type="NCBI Taxonomy" id="87958"/>
    <lineage>
        <taxon>Eukaryota</taxon>
        <taxon>Metazoa</taxon>
        <taxon>Spiralia</taxon>
        <taxon>Lophotrochozoa</taxon>
        <taxon>Mollusca</taxon>
        <taxon>Gastropoda</taxon>
        <taxon>Patellogastropoda</taxon>
        <taxon>Patelloidea</taxon>
        <taxon>Patellidae</taxon>
        <taxon>Patella</taxon>
    </lineage>
</organism>
<dbReference type="PANTHER" id="PTHR33562">
    <property type="entry name" value="ATILLA, ISOFORM B-RELATED-RELATED"/>
    <property type="match status" value="1"/>
</dbReference>
<evidence type="ECO:0000313" key="3">
    <source>
        <dbReference type="EMBL" id="KAK6190974.1"/>
    </source>
</evidence>
<keyword evidence="4" id="KW-1185">Reference proteome</keyword>
<name>A0AAN8KEH0_PATCE</name>
<feature type="chain" id="PRO_5042996329" description="Protein quiver" evidence="2">
    <location>
        <begin position="23"/>
        <end position="154"/>
    </location>
</feature>
<evidence type="ECO:0008006" key="5">
    <source>
        <dbReference type="Google" id="ProtNLM"/>
    </source>
</evidence>
<comment type="caution">
    <text evidence="3">The sequence shown here is derived from an EMBL/GenBank/DDBJ whole genome shotgun (WGS) entry which is preliminary data.</text>
</comment>
<protein>
    <recommendedName>
        <fullName evidence="5">Protein quiver</fullName>
    </recommendedName>
</protein>
<evidence type="ECO:0000256" key="2">
    <source>
        <dbReference type="SAM" id="SignalP"/>
    </source>
</evidence>
<dbReference type="AlphaFoldDB" id="A0AAN8KEH0"/>
<keyword evidence="1 2" id="KW-0732">Signal</keyword>
<accession>A0AAN8KEH0</accession>
<feature type="signal peptide" evidence="2">
    <location>
        <begin position="1"/>
        <end position="22"/>
    </location>
</feature>